<evidence type="ECO:0000313" key="2">
    <source>
        <dbReference type="Proteomes" id="UP000190135"/>
    </source>
</evidence>
<dbReference type="AlphaFoldDB" id="A0A1T4SWU2"/>
<accession>A0A1T4SWU2</accession>
<sequence length="158" mass="17793">MGLLARQADSWQGEGKVLAFPCHKAGGACECRSGFDLNPRERDELNRLRWMVMKSRLAPRPDLERACFLLAGEPTASLERYAVAFFRGLEDHAPRGLSFYRPGAEAVSDDECWLLRLIAAWRRDDATGAGVLIAWRVRSEGRRWMRFLSAGLVKGLDV</sequence>
<protein>
    <submittedName>
        <fullName evidence="1">Uncharacterized protein</fullName>
    </submittedName>
</protein>
<evidence type="ECO:0000313" key="1">
    <source>
        <dbReference type="EMBL" id="SKA32629.1"/>
    </source>
</evidence>
<proteinExistence type="predicted"/>
<dbReference type="OrthoDB" id="7854136at2"/>
<dbReference type="STRING" id="1365950.SAMN05428963_11526"/>
<gene>
    <name evidence="1" type="ORF">SAMN05428963_11526</name>
</gene>
<reference evidence="1 2" key="1">
    <citation type="submission" date="2017-02" db="EMBL/GenBank/DDBJ databases">
        <authorList>
            <person name="Peterson S.W."/>
        </authorList>
    </citation>
    <scope>NUCLEOTIDE SEQUENCE [LARGE SCALE GENOMIC DNA]</scope>
    <source>
        <strain evidence="1 2">USBA 369</strain>
    </source>
</reference>
<organism evidence="1 2">
    <name type="scientific">Consotaella salsifontis</name>
    <dbReference type="NCBI Taxonomy" id="1365950"/>
    <lineage>
        <taxon>Bacteria</taxon>
        <taxon>Pseudomonadati</taxon>
        <taxon>Pseudomonadota</taxon>
        <taxon>Alphaproteobacteria</taxon>
        <taxon>Hyphomicrobiales</taxon>
        <taxon>Aurantimonadaceae</taxon>
        <taxon>Consotaella</taxon>
    </lineage>
</organism>
<dbReference type="RefSeq" id="WP_078709751.1">
    <property type="nucleotide sequence ID" value="NZ_FUXL01000015.1"/>
</dbReference>
<keyword evidence="2" id="KW-1185">Reference proteome</keyword>
<name>A0A1T4SWU2_9HYPH</name>
<dbReference type="Proteomes" id="UP000190135">
    <property type="component" value="Unassembled WGS sequence"/>
</dbReference>
<dbReference type="EMBL" id="FUXL01000015">
    <property type="protein sequence ID" value="SKA32629.1"/>
    <property type="molecule type" value="Genomic_DNA"/>
</dbReference>